<keyword evidence="4" id="KW-1185">Reference proteome</keyword>
<name>A0ABS7ZUL7_9GAMM</name>
<reference evidence="3 4" key="1">
    <citation type="submission" date="2020-12" db="EMBL/GenBank/DDBJ databases">
        <title>Novel Thalassolituus-related marine hydrocarbonoclastic bacteria mediated algae-derived hydrocarbons mineralization in twilight zone of the northern South China Sea.</title>
        <authorList>
            <person name="Dong C."/>
        </authorList>
    </citation>
    <scope>NUCLEOTIDE SEQUENCE [LARGE SCALE GENOMIC DNA]</scope>
    <source>
        <strain evidence="3 4">IMCC1826</strain>
    </source>
</reference>
<dbReference type="Proteomes" id="UP000714380">
    <property type="component" value="Unassembled WGS sequence"/>
</dbReference>
<dbReference type="InterPro" id="IPR037219">
    <property type="entry name" value="Peptidase_M41-like"/>
</dbReference>
<proteinExistence type="predicted"/>
<dbReference type="Pfam" id="PF01434">
    <property type="entry name" value="Peptidase_M41"/>
    <property type="match status" value="1"/>
</dbReference>
<comment type="caution">
    <text evidence="3">The sequence shown here is derived from an EMBL/GenBank/DDBJ whole genome shotgun (WGS) entry which is preliminary data.</text>
</comment>
<dbReference type="Gene3D" id="1.20.58.760">
    <property type="entry name" value="Peptidase M41"/>
    <property type="match status" value="1"/>
</dbReference>
<dbReference type="InterPro" id="IPR000642">
    <property type="entry name" value="Peptidase_M41"/>
</dbReference>
<accession>A0ABS7ZUL7</accession>
<evidence type="ECO:0000313" key="3">
    <source>
        <dbReference type="EMBL" id="MCA6065429.1"/>
    </source>
</evidence>
<organism evidence="3 4">
    <name type="scientific">Thalassolituus marinus</name>
    <dbReference type="NCBI Taxonomy" id="671053"/>
    <lineage>
        <taxon>Bacteria</taxon>
        <taxon>Pseudomonadati</taxon>
        <taxon>Pseudomonadota</taxon>
        <taxon>Gammaproteobacteria</taxon>
        <taxon>Oceanospirillales</taxon>
        <taxon>Oceanospirillaceae</taxon>
        <taxon>Thalassolituus</taxon>
    </lineage>
</organism>
<keyword evidence="1" id="KW-0472">Membrane</keyword>
<evidence type="ECO:0000259" key="2">
    <source>
        <dbReference type="Pfam" id="PF01434"/>
    </source>
</evidence>
<feature type="transmembrane region" description="Helical" evidence="1">
    <location>
        <begin position="6"/>
        <end position="27"/>
    </location>
</feature>
<gene>
    <name evidence="3" type="ORF">I9W95_17665</name>
</gene>
<protein>
    <recommendedName>
        <fullName evidence="2">Peptidase M41 domain-containing protein</fullName>
    </recommendedName>
</protein>
<keyword evidence="1" id="KW-1133">Transmembrane helix</keyword>
<feature type="transmembrane region" description="Helical" evidence="1">
    <location>
        <begin position="75"/>
        <end position="97"/>
    </location>
</feature>
<evidence type="ECO:0000313" key="4">
    <source>
        <dbReference type="Proteomes" id="UP000714380"/>
    </source>
</evidence>
<sequence>MLKMTLDHAAFIAPAILLTIGVIQTTLHVRRFSAPGKRIGVTLASMVTLLQFFLASLVSYWVALLLIPQIWQRPYLAIIPLGLCLGFASIAILQAVAKKALPKGNIYFQSMVPVFSQEHRKVIALHEAGHLLLHCSIPTDHLPKRLIARITNGISGIAGYVQTFPSSKHQIFPSKEYLEWECLMLLAGDLATQALIGKRYTGASADIDAWYQTATSLLANGLTPFPWTSSRSNEGASIRWESYQSLLAEHRAVLQDFILANRALIFKTADLLQTTGVLSRVQCVSLIKQAQRGDHLPRLTAEDVNFKGWRKIK</sequence>
<dbReference type="SUPFAM" id="SSF140990">
    <property type="entry name" value="FtsH protease domain-like"/>
    <property type="match status" value="1"/>
</dbReference>
<keyword evidence="1" id="KW-0812">Transmembrane</keyword>
<evidence type="ECO:0000256" key="1">
    <source>
        <dbReference type="SAM" id="Phobius"/>
    </source>
</evidence>
<feature type="transmembrane region" description="Helical" evidence="1">
    <location>
        <begin position="39"/>
        <end position="63"/>
    </location>
</feature>
<dbReference type="EMBL" id="JAEDAH010000105">
    <property type="protein sequence ID" value="MCA6065429.1"/>
    <property type="molecule type" value="Genomic_DNA"/>
</dbReference>
<feature type="domain" description="Peptidase M41" evidence="2">
    <location>
        <begin position="114"/>
        <end position="217"/>
    </location>
</feature>